<dbReference type="SUPFAM" id="SSF82771">
    <property type="entry name" value="GIY-YIG endonuclease"/>
    <property type="match status" value="1"/>
</dbReference>
<dbReference type="Proteomes" id="UP000222851">
    <property type="component" value="Unassembled WGS sequence"/>
</dbReference>
<name>A0A2B0Y0W7_BACAN</name>
<evidence type="ECO:0008006" key="3">
    <source>
        <dbReference type="Google" id="ProtNLM"/>
    </source>
</evidence>
<dbReference type="Gene3D" id="3.40.1440.10">
    <property type="entry name" value="GIY-YIG endonuclease"/>
    <property type="match status" value="1"/>
</dbReference>
<dbReference type="EMBL" id="NUXH01000047">
    <property type="protein sequence ID" value="PFL69911.1"/>
    <property type="molecule type" value="Genomic_DNA"/>
</dbReference>
<evidence type="ECO:0000313" key="1">
    <source>
        <dbReference type="EMBL" id="PFL69911.1"/>
    </source>
</evidence>
<dbReference type="AlphaFoldDB" id="A0A2B0Y0W7"/>
<accession>A0A2B0Y0W7</accession>
<proteinExistence type="predicted"/>
<evidence type="ECO:0000313" key="2">
    <source>
        <dbReference type="Proteomes" id="UP000222851"/>
    </source>
</evidence>
<comment type="caution">
    <text evidence="1">The sequence shown here is derived from an EMBL/GenBank/DDBJ whole genome shotgun (WGS) entry which is preliminary data.</text>
</comment>
<protein>
    <recommendedName>
        <fullName evidence="3">GIY-YIG domain-containing protein</fullName>
    </recommendedName>
</protein>
<gene>
    <name evidence="1" type="ORF">COJ30_12100</name>
</gene>
<dbReference type="InterPro" id="IPR035901">
    <property type="entry name" value="GIY-YIG_endonuc_sf"/>
</dbReference>
<organism evidence="1 2">
    <name type="scientific">Bacillus anthracis</name>
    <name type="common">anthrax bacterium</name>
    <dbReference type="NCBI Taxonomy" id="1392"/>
    <lineage>
        <taxon>Bacteria</taxon>
        <taxon>Bacillati</taxon>
        <taxon>Bacillota</taxon>
        <taxon>Bacilli</taxon>
        <taxon>Bacillales</taxon>
        <taxon>Bacillaceae</taxon>
        <taxon>Bacillus</taxon>
        <taxon>Bacillus cereus group</taxon>
    </lineage>
</organism>
<reference evidence="1 2" key="1">
    <citation type="submission" date="2017-09" db="EMBL/GenBank/DDBJ databases">
        <title>Large-scale bioinformatics analysis of Bacillus genomes uncovers conserved roles of natural products in bacterial physiology.</title>
        <authorList>
            <consortium name="Agbiome Team Llc"/>
            <person name="Bleich R.M."/>
            <person name="Grubbs K.J."/>
            <person name="Santa Maria K.C."/>
            <person name="Allen S.E."/>
            <person name="Farag S."/>
            <person name="Shank E.A."/>
            <person name="Bowers A."/>
        </authorList>
    </citation>
    <scope>NUCLEOTIDE SEQUENCE [LARGE SCALE GENOMIC DNA]</scope>
    <source>
        <strain evidence="1 2">AFS081271</strain>
    </source>
</reference>
<sequence>MSKNKYIEVKFENVSNVIDELRGVSGLYLFHTLKHVWYVGKAVDLQNRFVTAYLKKDGTPAHINKGLKQRIDAGCAMNVIFVPMSVELIEEKEVEVIGRACPTFNDLHNPREKINAIQVLAGKIVNESNKEWSYDDMIKHLWWRYNGQILSNRIEKALTSNWCESYCSRNRKKRILKPKKSA</sequence>